<evidence type="ECO:0000313" key="2">
    <source>
        <dbReference type="EMBL" id="RZF40976.1"/>
    </source>
</evidence>
<name>A0A482X5T4_LAOST</name>
<sequence length="258" mass="26837">MLQRFTGAAGEAGQVDIGKPLTVESSSNSRPSCQPIQADCRRGPRTPRRHLGYGEEISGLAEAFHQTVERRLVGRGRTEAVSLGAMATRLAPPLVGAAGAAQQQSRAGHAPHPHLRHAAARHPAGHRHHAAARPPAAQPVRETAAAVAVALARASPGSSGLADRCGSRSAAVQNESQPAAAQLSHGAVSGHAALSHQYYGCLLYCARPLQMHLFAQLRRVASQLVAVGGQRGGDGRRRGRGSGSGASHSQRHHHPAAT</sequence>
<evidence type="ECO:0000256" key="1">
    <source>
        <dbReference type="SAM" id="MobiDB-lite"/>
    </source>
</evidence>
<comment type="caution">
    <text evidence="2">The sequence shown here is derived from an EMBL/GenBank/DDBJ whole genome shotgun (WGS) entry which is preliminary data.</text>
</comment>
<feature type="compositionally biased region" description="Basic residues" evidence="1">
    <location>
        <begin position="109"/>
        <end position="131"/>
    </location>
</feature>
<proteinExistence type="predicted"/>
<feature type="region of interest" description="Disordered" evidence="1">
    <location>
        <begin position="97"/>
        <end position="138"/>
    </location>
</feature>
<gene>
    <name evidence="2" type="ORF">LSTR_LSTR015490</name>
</gene>
<feature type="compositionally biased region" description="Basic residues" evidence="1">
    <location>
        <begin position="249"/>
        <end position="258"/>
    </location>
</feature>
<accession>A0A482X5T4</accession>
<feature type="non-terminal residue" evidence="2">
    <location>
        <position position="258"/>
    </location>
</feature>
<feature type="compositionally biased region" description="Low complexity" evidence="1">
    <location>
        <begin position="97"/>
        <end position="108"/>
    </location>
</feature>
<organism evidence="2 3">
    <name type="scientific">Laodelphax striatellus</name>
    <name type="common">Small brown planthopper</name>
    <name type="synonym">Delphax striatella</name>
    <dbReference type="NCBI Taxonomy" id="195883"/>
    <lineage>
        <taxon>Eukaryota</taxon>
        <taxon>Metazoa</taxon>
        <taxon>Ecdysozoa</taxon>
        <taxon>Arthropoda</taxon>
        <taxon>Hexapoda</taxon>
        <taxon>Insecta</taxon>
        <taxon>Pterygota</taxon>
        <taxon>Neoptera</taxon>
        <taxon>Paraneoptera</taxon>
        <taxon>Hemiptera</taxon>
        <taxon>Auchenorrhyncha</taxon>
        <taxon>Fulgoroidea</taxon>
        <taxon>Delphacidae</taxon>
        <taxon>Criomorphinae</taxon>
        <taxon>Laodelphax</taxon>
    </lineage>
</organism>
<dbReference type="Proteomes" id="UP000291343">
    <property type="component" value="Unassembled WGS sequence"/>
</dbReference>
<protein>
    <submittedName>
        <fullName evidence="2">Uncharacterized protein</fullName>
    </submittedName>
</protein>
<reference evidence="2 3" key="1">
    <citation type="journal article" date="2017" name="Gigascience">
        <title>Genome sequence of the small brown planthopper, Laodelphax striatellus.</title>
        <authorList>
            <person name="Zhu J."/>
            <person name="Jiang F."/>
            <person name="Wang X."/>
            <person name="Yang P."/>
            <person name="Bao Y."/>
            <person name="Zhao W."/>
            <person name="Wang W."/>
            <person name="Lu H."/>
            <person name="Wang Q."/>
            <person name="Cui N."/>
            <person name="Li J."/>
            <person name="Chen X."/>
            <person name="Luo L."/>
            <person name="Yu J."/>
            <person name="Kang L."/>
            <person name="Cui F."/>
        </authorList>
    </citation>
    <scope>NUCLEOTIDE SEQUENCE [LARGE SCALE GENOMIC DNA]</scope>
    <source>
        <strain evidence="2">Lst14</strain>
    </source>
</reference>
<keyword evidence="3" id="KW-1185">Reference proteome</keyword>
<feature type="region of interest" description="Disordered" evidence="1">
    <location>
        <begin position="228"/>
        <end position="258"/>
    </location>
</feature>
<feature type="compositionally biased region" description="Polar residues" evidence="1">
    <location>
        <begin position="23"/>
        <end position="35"/>
    </location>
</feature>
<evidence type="ECO:0000313" key="3">
    <source>
        <dbReference type="Proteomes" id="UP000291343"/>
    </source>
</evidence>
<dbReference type="AlphaFoldDB" id="A0A482X5T4"/>
<dbReference type="InParanoid" id="A0A482X5T4"/>
<dbReference type="EMBL" id="QKKF02017364">
    <property type="protein sequence ID" value="RZF40976.1"/>
    <property type="molecule type" value="Genomic_DNA"/>
</dbReference>
<feature type="region of interest" description="Disordered" evidence="1">
    <location>
        <begin position="22"/>
        <end position="47"/>
    </location>
</feature>